<dbReference type="OrthoDB" id="546213at2759"/>
<keyword evidence="2" id="KW-1185">Reference proteome</keyword>
<dbReference type="EMBL" id="JAEHOE010000112">
    <property type="protein sequence ID" value="KAG2486465.1"/>
    <property type="molecule type" value="Genomic_DNA"/>
</dbReference>
<protein>
    <submittedName>
        <fullName evidence="1">Uncharacterized protein</fullName>
    </submittedName>
</protein>
<name>A0A835XN15_9CHLO</name>
<accession>A0A835XN15</accession>
<proteinExistence type="predicted"/>
<organism evidence="1 2">
    <name type="scientific">Edaphochlamys debaryana</name>
    <dbReference type="NCBI Taxonomy" id="47281"/>
    <lineage>
        <taxon>Eukaryota</taxon>
        <taxon>Viridiplantae</taxon>
        <taxon>Chlorophyta</taxon>
        <taxon>core chlorophytes</taxon>
        <taxon>Chlorophyceae</taxon>
        <taxon>CS clade</taxon>
        <taxon>Chlamydomonadales</taxon>
        <taxon>Chlamydomonadales incertae sedis</taxon>
        <taxon>Edaphochlamys</taxon>
    </lineage>
</organism>
<sequence length="113" mass="12232">MTFKAWAVNALKTLPGEQGTLEDIGAVFLADPAIAPKLDHRPTKDSQAVPRWRSSLASALKPYNGFINTGAKKGKLTVLGYDPHGTAAFKCRRAARKGQPGLLYLGRRSRNAN</sequence>
<evidence type="ECO:0000313" key="2">
    <source>
        <dbReference type="Proteomes" id="UP000612055"/>
    </source>
</evidence>
<evidence type="ECO:0000313" key="1">
    <source>
        <dbReference type="EMBL" id="KAG2486465.1"/>
    </source>
</evidence>
<comment type="caution">
    <text evidence="1">The sequence shown here is derived from an EMBL/GenBank/DDBJ whole genome shotgun (WGS) entry which is preliminary data.</text>
</comment>
<dbReference type="Proteomes" id="UP000612055">
    <property type="component" value="Unassembled WGS sequence"/>
</dbReference>
<gene>
    <name evidence="1" type="ORF">HYH03_014912</name>
</gene>
<reference evidence="1" key="1">
    <citation type="journal article" date="2020" name="bioRxiv">
        <title>Comparative genomics of Chlamydomonas.</title>
        <authorList>
            <person name="Craig R.J."/>
            <person name="Hasan A.R."/>
            <person name="Ness R.W."/>
            <person name="Keightley P.D."/>
        </authorList>
    </citation>
    <scope>NUCLEOTIDE SEQUENCE</scope>
    <source>
        <strain evidence="1">CCAP 11/70</strain>
    </source>
</reference>
<dbReference type="AlphaFoldDB" id="A0A835XN15"/>